<dbReference type="Gene3D" id="1.20.1600.10">
    <property type="entry name" value="Outer membrane efflux proteins (OEP)"/>
    <property type="match status" value="1"/>
</dbReference>
<evidence type="ECO:0000256" key="1">
    <source>
        <dbReference type="ARBA" id="ARBA00007613"/>
    </source>
</evidence>
<comment type="subcellular location">
    <subcellularLocation>
        <location evidence="2">Cell membrane</location>
        <topology evidence="2">Lipid-anchor</topology>
    </subcellularLocation>
</comment>
<keyword evidence="2" id="KW-0449">Lipoprotein</keyword>
<feature type="chain" id="PRO_5034449784" evidence="2">
    <location>
        <begin position="24"/>
        <end position="515"/>
    </location>
</feature>
<keyword evidence="4" id="KW-1185">Reference proteome</keyword>
<dbReference type="OrthoDB" id="9770517at2"/>
<protein>
    <submittedName>
        <fullName evidence="5">Efflux transporter outer membrane subunit</fullName>
    </submittedName>
</protein>
<reference evidence="5" key="1">
    <citation type="submission" date="2025-08" db="UniProtKB">
        <authorList>
            <consortium name="RefSeq"/>
        </authorList>
    </citation>
    <scope>IDENTIFICATION</scope>
</reference>
<evidence type="ECO:0000313" key="5">
    <source>
        <dbReference type="RefSeq" id="WP_051378642.1"/>
    </source>
</evidence>
<evidence type="ECO:0000313" key="4">
    <source>
        <dbReference type="Proteomes" id="UP000675920"/>
    </source>
</evidence>
<feature type="region of interest" description="Disordered" evidence="3">
    <location>
        <begin position="115"/>
        <end position="136"/>
    </location>
</feature>
<dbReference type="GO" id="GO:0005886">
    <property type="term" value="C:plasma membrane"/>
    <property type="evidence" value="ECO:0007669"/>
    <property type="project" value="UniProtKB-SubCell"/>
</dbReference>
<organism evidence="4 5">
    <name type="scientific">Derxia gummosa DSM 723</name>
    <dbReference type="NCBI Taxonomy" id="1121388"/>
    <lineage>
        <taxon>Bacteria</taxon>
        <taxon>Pseudomonadati</taxon>
        <taxon>Pseudomonadota</taxon>
        <taxon>Betaproteobacteria</taxon>
        <taxon>Burkholderiales</taxon>
        <taxon>Alcaligenaceae</taxon>
        <taxon>Derxia</taxon>
    </lineage>
</organism>
<dbReference type="RefSeq" id="WP_051378642.1">
    <property type="nucleotide sequence ID" value="NZ_AXWS01000013.1"/>
</dbReference>
<accession>A0A8B6X9C9</accession>
<dbReference type="InterPro" id="IPR003423">
    <property type="entry name" value="OMP_efflux"/>
</dbReference>
<keyword evidence="2" id="KW-1134">Transmembrane beta strand</keyword>
<feature type="compositionally biased region" description="Low complexity" evidence="3">
    <location>
        <begin position="115"/>
        <end position="127"/>
    </location>
</feature>
<dbReference type="PROSITE" id="PS51257">
    <property type="entry name" value="PROKAR_LIPOPROTEIN"/>
    <property type="match status" value="1"/>
</dbReference>
<evidence type="ECO:0000256" key="2">
    <source>
        <dbReference type="RuleBase" id="RU362097"/>
    </source>
</evidence>
<dbReference type="Proteomes" id="UP000675920">
    <property type="component" value="Unplaced"/>
</dbReference>
<comment type="similarity">
    <text evidence="1 2">Belongs to the outer membrane factor (OMF) (TC 1.B.17) family.</text>
</comment>
<proteinExistence type="inferred from homology"/>
<feature type="signal peptide" evidence="2">
    <location>
        <begin position="1"/>
        <end position="23"/>
    </location>
</feature>
<dbReference type="SUPFAM" id="SSF56954">
    <property type="entry name" value="Outer membrane efflux proteins (OEP)"/>
    <property type="match status" value="1"/>
</dbReference>
<sequence>MTRAACLARPLGAALALACVALAGCAGAPTAVVPPTLPVAPASWQSPLPWTPAAPAAAASRGAWWRVFDDATLDALVARGQRDNPGLAVLAARLRQAGAASAFAGAATLPRLDASARATRQRSSANRPGGSYGATLSSTTQNDHALGLAASWEVDLFGRIDNEIAAARATEAQTAADLAAARLVLAADIAASYFTLRQIDAELAVLAQSIEAQRRAVALLDTRHAGGAASGLDLAQQQAQLDATRTTIDLLRRQRPLVEHALASLVGATPGEALVAARPAADATAASIGADAPATALLPAAPPLPLALPSEVLQRRPDITAAQQAVAAANAQLGIAGAGFYPSLVLGASGGLDSRALAALLDAPSLLWSVGASVAQTVFDGGRNRARVESARAGQDAAGASYRAVVLRAVQEVEDGLAGLDGLGRAAASADAASASADRALAIAQAREAGGLATWLDVLTARQRALDARRQAVQIRGQQLVGTAALVKALGGGWDAAANATALASPESLPASQAD</sequence>
<name>A0A8B6X9C9_9BURK</name>
<dbReference type="InterPro" id="IPR010131">
    <property type="entry name" value="MdtP/NodT-like"/>
</dbReference>
<dbReference type="Gene3D" id="2.20.200.10">
    <property type="entry name" value="Outer membrane efflux proteins (OEP)"/>
    <property type="match status" value="1"/>
</dbReference>
<keyword evidence="2" id="KW-0564">Palmitate</keyword>
<keyword evidence="2" id="KW-0812">Transmembrane</keyword>
<dbReference type="GO" id="GO:0015562">
    <property type="term" value="F:efflux transmembrane transporter activity"/>
    <property type="evidence" value="ECO:0007669"/>
    <property type="project" value="InterPro"/>
</dbReference>
<dbReference type="AlphaFoldDB" id="A0A8B6X9C9"/>
<dbReference type="Pfam" id="PF02321">
    <property type="entry name" value="OEP"/>
    <property type="match status" value="2"/>
</dbReference>
<keyword evidence="2" id="KW-0732">Signal</keyword>
<keyword evidence="2" id="KW-0472">Membrane</keyword>
<dbReference type="PANTHER" id="PTHR30203:SF33">
    <property type="entry name" value="BLR4455 PROTEIN"/>
    <property type="match status" value="1"/>
</dbReference>
<dbReference type="PANTHER" id="PTHR30203">
    <property type="entry name" value="OUTER MEMBRANE CATION EFFLUX PROTEIN"/>
    <property type="match status" value="1"/>
</dbReference>
<dbReference type="NCBIfam" id="TIGR01845">
    <property type="entry name" value="outer_NodT"/>
    <property type="match status" value="1"/>
</dbReference>
<evidence type="ECO:0000256" key="3">
    <source>
        <dbReference type="SAM" id="MobiDB-lite"/>
    </source>
</evidence>